<keyword evidence="1" id="KW-0472">Membrane</keyword>
<keyword evidence="1" id="KW-0812">Transmembrane</keyword>
<comment type="caution">
    <text evidence="2">The sequence shown here is derived from an EMBL/GenBank/DDBJ whole genome shotgun (WGS) entry which is preliminary data.</text>
</comment>
<evidence type="ECO:0000313" key="2">
    <source>
        <dbReference type="EMBL" id="MPC40338.1"/>
    </source>
</evidence>
<feature type="transmembrane region" description="Helical" evidence="1">
    <location>
        <begin position="51"/>
        <end position="70"/>
    </location>
</feature>
<dbReference type="Proteomes" id="UP000324222">
    <property type="component" value="Unassembled WGS sequence"/>
</dbReference>
<reference evidence="2 3" key="1">
    <citation type="submission" date="2019-05" db="EMBL/GenBank/DDBJ databases">
        <title>Another draft genome of Portunus trituberculatus and its Hox gene families provides insights of decapod evolution.</title>
        <authorList>
            <person name="Jeong J.-H."/>
            <person name="Song I."/>
            <person name="Kim S."/>
            <person name="Choi T."/>
            <person name="Kim D."/>
            <person name="Ryu S."/>
            <person name="Kim W."/>
        </authorList>
    </citation>
    <scope>NUCLEOTIDE SEQUENCE [LARGE SCALE GENOMIC DNA]</scope>
    <source>
        <tissue evidence="2">Muscle</tissue>
    </source>
</reference>
<evidence type="ECO:0000313" key="3">
    <source>
        <dbReference type="Proteomes" id="UP000324222"/>
    </source>
</evidence>
<organism evidence="2 3">
    <name type="scientific">Portunus trituberculatus</name>
    <name type="common">Swimming crab</name>
    <name type="synonym">Neptunus trituberculatus</name>
    <dbReference type="NCBI Taxonomy" id="210409"/>
    <lineage>
        <taxon>Eukaryota</taxon>
        <taxon>Metazoa</taxon>
        <taxon>Ecdysozoa</taxon>
        <taxon>Arthropoda</taxon>
        <taxon>Crustacea</taxon>
        <taxon>Multicrustacea</taxon>
        <taxon>Malacostraca</taxon>
        <taxon>Eumalacostraca</taxon>
        <taxon>Eucarida</taxon>
        <taxon>Decapoda</taxon>
        <taxon>Pleocyemata</taxon>
        <taxon>Brachyura</taxon>
        <taxon>Eubrachyura</taxon>
        <taxon>Portunoidea</taxon>
        <taxon>Portunidae</taxon>
        <taxon>Portuninae</taxon>
        <taxon>Portunus</taxon>
    </lineage>
</organism>
<keyword evidence="1" id="KW-1133">Transmembrane helix</keyword>
<evidence type="ECO:0000256" key="1">
    <source>
        <dbReference type="SAM" id="Phobius"/>
    </source>
</evidence>
<gene>
    <name evidence="2" type="ORF">E2C01_033895</name>
</gene>
<sequence length="145" mass="16205">MYLSSEDDADRGGVRSCTYRLGLGCFNSFIGGIVALEVDLYPPKRLSSPGILLRLICVHVTAVYLHLSLFRRGRRPRRREVLHIQVLPLLTGEPNQRVQTTPNLRQETGSCTGRRQLSRCTFHGRIGPCLKTHACHPGSADTLPR</sequence>
<dbReference type="EMBL" id="VSRR010004659">
    <property type="protein sequence ID" value="MPC40338.1"/>
    <property type="molecule type" value="Genomic_DNA"/>
</dbReference>
<proteinExistence type="predicted"/>
<accession>A0A5B7F5A7</accession>
<protein>
    <submittedName>
        <fullName evidence="2">Uncharacterized protein</fullName>
    </submittedName>
</protein>
<dbReference type="AlphaFoldDB" id="A0A5B7F5A7"/>
<name>A0A5B7F5A7_PORTR</name>
<keyword evidence="3" id="KW-1185">Reference proteome</keyword>